<evidence type="ECO:0000313" key="5">
    <source>
        <dbReference type="EMBL" id="KAL2858599.1"/>
    </source>
</evidence>
<evidence type="ECO:0000256" key="1">
    <source>
        <dbReference type="ARBA" id="ARBA00022529"/>
    </source>
</evidence>
<keyword evidence="3" id="KW-1015">Disulfide bond</keyword>
<reference evidence="5 6" key="1">
    <citation type="submission" date="2024-07" db="EMBL/GenBank/DDBJ databases">
        <title>Section-level genome sequencing and comparative genomics of Aspergillus sections Usti and Cavernicolus.</title>
        <authorList>
            <consortium name="Lawrence Berkeley National Laboratory"/>
            <person name="Nybo J.L."/>
            <person name="Vesth T.C."/>
            <person name="Theobald S."/>
            <person name="Frisvad J.C."/>
            <person name="Larsen T.O."/>
            <person name="Kjaerboelling I."/>
            <person name="Rothschild-Mancinelli K."/>
            <person name="Lyhne E.K."/>
            <person name="Kogle M.E."/>
            <person name="Barry K."/>
            <person name="Clum A."/>
            <person name="Na H."/>
            <person name="Ledsgaard L."/>
            <person name="Lin J."/>
            <person name="Lipzen A."/>
            <person name="Kuo A."/>
            <person name="Riley R."/>
            <person name="Mondo S."/>
            <person name="Labutti K."/>
            <person name="Haridas S."/>
            <person name="Pangalinan J."/>
            <person name="Salamov A.A."/>
            <person name="Simmons B.A."/>
            <person name="Magnuson J.K."/>
            <person name="Chen J."/>
            <person name="Drula E."/>
            <person name="Henrissat B."/>
            <person name="Wiebenga A."/>
            <person name="Lubbers R.J."/>
            <person name="Gomes A.C."/>
            <person name="Makela M.R."/>
            <person name="Stajich J."/>
            <person name="Grigoriev I.V."/>
            <person name="Mortensen U.H."/>
            <person name="De Vries R.P."/>
            <person name="Baker S.E."/>
            <person name="Andersen M.R."/>
        </authorList>
    </citation>
    <scope>NUCLEOTIDE SEQUENCE [LARGE SCALE GENOMIC DNA]</scope>
    <source>
        <strain evidence="5 6">CBS 123904</strain>
    </source>
</reference>
<sequence>MKLSWIASFALIGTAIAIPAQQAAKLPSGAPCTKDGNMGICESNLCIQDVNASQGKCK</sequence>
<evidence type="ECO:0000256" key="2">
    <source>
        <dbReference type="ARBA" id="ARBA00022854"/>
    </source>
</evidence>
<keyword evidence="6" id="KW-1185">Reference proteome</keyword>
<dbReference type="SUPFAM" id="SSF57048">
    <property type="entry name" value="Gurmarin-like"/>
    <property type="match status" value="1"/>
</dbReference>
<name>A0ABR4L352_9EURO</name>
<organism evidence="5 6">
    <name type="scientific">Aspergillus pseudoustus</name>
    <dbReference type="NCBI Taxonomy" id="1810923"/>
    <lineage>
        <taxon>Eukaryota</taxon>
        <taxon>Fungi</taxon>
        <taxon>Dikarya</taxon>
        <taxon>Ascomycota</taxon>
        <taxon>Pezizomycotina</taxon>
        <taxon>Eurotiomycetes</taxon>
        <taxon>Eurotiomycetidae</taxon>
        <taxon>Eurotiales</taxon>
        <taxon>Aspergillaceae</taxon>
        <taxon>Aspergillus</taxon>
        <taxon>Aspergillus subgen. Nidulantes</taxon>
    </lineage>
</organism>
<evidence type="ECO:0000256" key="4">
    <source>
        <dbReference type="SAM" id="SignalP"/>
    </source>
</evidence>
<dbReference type="InterPro" id="IPR009101">
    <property type="entry name" value="Gurmarin/antifun_pep"/>
</dbReference>
<keyword evidence="1" id="KW-0929">Antimicrobial</keyword>
<feature type="chain" id="PRO_5046265626" evidence="4">
    <location>
        <begin position="18"/>
        <end position="58"/>
    </location>
</feature>
<dbReference type="EMBL" id="JBFXLU010000001">
    <property type="protein sequence ID" value="KAL2858599.1"/>
    <property type="molecule type" value="Genomic_DNA"/>
</dbReference>
<protein>
    <submittedName>
        <fullName evidence="5">Uncharacterized protein</fullName>
    </submittedName>
</protein>
<proteinExistence type="predicted"/>
<keyword evidence="2" id="KW-0960">Knottin</keyword>
<accession>A0ABR4L352</accession>
<gene>
    <name evidence="5" type="ORF">BJY01DRAFT_241929</name>
</gene>
<dbReference type="Pfam" id="PF11410">
    <property type="entry name" value="Antifungal_pept"/>
    <property type="match status" value="1"/>
</dbReference>
<dbReference type="Proteomes" id="UP001610446">
    <property type="component" value="Unassembled WGS sequence"/>
</dbReference>
<feature type="signal peptide" evidence="4">
    <location>
        <begin position="1"/>
        <end position="17"/>
    </location>
</feature>
<comment type="caution">
    <text evidence="5">The sequence shown here is derived from an EMBL/GenBank/DDBJ whole genome shotgun (WGS) entry which is preliminary data.</text>
</comment>
<evidence type="ECO:0000313" key="6">
    <source>
        <dbReference type="Proteomes" id="UP001610446"/>
    </source>
</evidence>
<keyword evidence="4" id="KW-0732">Signal</keyword>
<dbReference type="InterPro" id="IPR024206">
    <property type="entry name" value="Gurmarin/antimicrobial_peptd"/>
</dbReference>
<evidence type="ECO:0000256" key="3">
    <source>
        <dbReference type="ARBA" id="ARBA00023157"/>
    </source>
</evidence>